<proteinExistence type="predicted"/>
<keyword evidence="1" id="KW-0285">Flavoprotein</keyword>
<name>R7S054_STEHR</name>
<keyword evidence="5" id="KW-1185">Reference proteome</keyword>
<dbReference type="PANTHER" id="PTHR32332">
    <property type="entry name" value="2-NITROPROPANE DIOXYGENASE"/>
    <property type="match status" value="1"/>
</dbReference>
<evidence type="ECO:0000256" key="2">
    <source>
        <dbReference type="ARBA" id="ARBA00022643"/>
    </source>
</evidence>
<dbReference type="eggNOG" id="ENOG502QTWN">
    <property type="taxonomic scope" value="Eukaryota"/>
</dbReference>
<dbReference type="Pfam" id="PF03060">
    <property type="entry name" value="NMO"/>
    <property type="match status" value="1"/>
</dbReference>
<dbReference type="Gene3D" id="3.20.20.70">
    <property type="entry name" value="Aldolase class I"/>
    <property type="match status" value="1"/>
</dbReference>
<dbReference type="RefSeq" id="XP_007310606.1">
    <property type="nucleotide sequence ID" value="XM_007310544.1"/>
</dbReference>
<dbReference type="OMA" id="PKYVGAE"/>
<accession>R7S054</accession>
<dbReference type="AlphaFoldDB" id="R7S054"/>
<dbReference type="Proteomes" id="UP000053927">
    <property type="component" value="Unassembled WGS sequence"/>
</dbReference>
<dbReference type="CDD" id="cd04730">
    <property type="entry name" value="NPD_like"/>
    <property type="match status" value="1"/>
</dbReference>
<evidence type="ECO:0000313" key="5">
    <source>
        <dbReference type="Proteomes" id="UP000053927"/>
    </source>
</evidence>
<dbReference type="GO" id="GO:0051213">
    <property type="term" value="F:dioxygenase activity"/>
    <property type="evidence" value="ECO:0007669"/>
    <property type="project" value="UniProtKB-KW"/>
</dbReference>
<dbReference type="OrthoDB" id="10265891at2759"/>
<keyword evidence="2" id="KW-0288">FMN</keyword>
<reference evidence="5" key="1">
    <citation type="journal article" date="2012" name="Science">
        <title>The Paleozoic origin of enzymatic lignin decomposition reconstructed from 31 fungal genomes.</title>
        <authorList>
            <person name="Floudas D."/>
            <person name="Binder M."/>
            <person name="Riley R."/>
            <person name="Barry K."/>
            <person name="Blanchette R.A."/>
            <person name="Henrissat B."/>
            <person name="Martinez A.T."/>
            <person name="Otillar R."/>
            <person name="Spatafora J.W."/>
            <person name="Yadav J.S."/>
            <person name="Aerts A."/>
            <person name="Benoit I."/>
            <person name="Boyd A."/>
            <person name="Carlson A."/>
            <person name="Copeland A."/>
            <person name="Coutinho P.M."/>
            <person name="de Vries R.P."/>
            <person name="Ferreira P."/>
            <person name="Findley K."/>
            <person name="Foster B."/>
            <person name="Gaskell J."/>
            <person name="Glotzer D."/>
            <person name="Gorecki P."/>
            <person name="Heitman J."/>
            <person name="Hesse C."/>
            <person name="Hori C."/>
            <person name="Igarashi K."/>
            <person name="Jurgens J.A."/>
            <person name="Kallen N."/>
            <person name="Kersten P."/>
            <person name="Kohler A."/>
            <person name="Kuees U."/>
            <person name="Kumar T.K.A."/>
            <person name="Kuo A."/>
            <person name="LaButti K."/>
            <person name="Larrondo L.F."/>
            <person name="Lindquist E."/>
            <person name="Ling A."/>
            <person name="Lombard V."/>
            <person name="Lucas S."/>
            <person name="Lundell T."/>
            <person name="Martin R."/>
            <person name="McLaughlin D.J."/>
            <person name="Morgenstern I."/>
            <person name="Morin E."/>
            <person name="Murat C."/>
            <person name="Nagy L.G."/>
            <person name="Nolan M."/>
            <person name="Ohm R.A."/>
            <person name="Patyshakuliyeva A."/>
            <person name="Rokas A."/>
            <person name="Ruiz-Duenas F.J."/>
            <person name="Sabat G."/>
            <person name="Salamov A."/>
            <person name="Samejima M."/>
            <person name="Schmutz J."/>
            <person name="Slot J.C."/>
            <person name="St John F."/>
            <person name="Stenlid J."/>
            <person name="Sun H."/>
            <person name="Sun S."/>
            <person name="Syed K."/>
            <person name="Tsang A."/>
            <person name="Wiebenga A."/>
            <person name="Young D."/>
            <person name="Pisabarro A."/>
            <person name="Eastwood D.C."/>
            <person name="Martin F."/>
            <person name="Cullen D."/>
            <person name="Grigoriev I.V."/>
            <person name="Hibbett D.S."/>
        </authorList>
    </citation>
    <scope>NUCLEOTIDE SEQUENCE [LARGE SCALE GENOMIC DNA]</scope>
    <source>
        <strain evidence="5">FP-91666</strain>
    </source>
</reference>
<dbReference type="GO" id="GO:0018580">
    <property type="term" value="F:nitronate monooxygenase activity"/>
    <property type="evidence" value="ECO:0007669"/>
    <property type="project" value="InterPro"/>
</dbReference>
<dbReference type="InterPro" id="IPR004136">
    <property type="entry name" value="NMO"/>
</dbReference>
<gene>
    <name evidence="4" type="ORF">STEHIDRAFT_126019</name>
</gene>
<evidence type="ECO:0000256" key="1">
    <source>
        <dbReference type="ARBA" id="ARBA00022630"/>
    </source>
</evidence>
<dbReference type="InterPro" id="IPR013785">
    <property type="entry name" value="Aldolase_TIM"/>
</dbReference>
<keyword evidence="4" id="KW-0223">Dioxygenase</keyword>
<dbReference type="KEGG" id="shs:STEHIDRAFT_126019"/>
<evidence type="ECO:0000313" key="4">
    <source>
        <dbReference type="EMBL" id="EIM80493.1"/>
    </source>
</evidence>
<evidence type="ECO:0000256" key="3">
    <source>
        <dbReference type="ARBA" id="ARBA00023002"/>
    </source>
</evidence>
<dbReference type="EMBL" id="JH687398">
    <property type="protein sequence ID" value="EIM80493.1"/>
    <property type="molecule type" value="Genomic_DNA"/>
</dbReference>
<keyword evidence="3" id="KW-0560">Oxidoreductase</keyword>
<organism evidence="4 5">
    <name type="scientific">Stereum hirsutum (strain FP-91666)</name>
    <name type="common">White-rot fungus</name>
    <dbReference type="NCBI Taxonomy" id="721885"/>
    <lineage>
        <taxon>Eukaryota</taxon>
        <taxon>Fungi</taxon>
        <taxon>Dikarya</taxon>
        <taxon>Basidiomycota</taxon>
        <taxon>Agaricomycotina</taxon>
        <taxon>Agaricomycetes</taxon>
        <taxon>Russulales</taxon>
        <taxon>Stereaceae</taxon>
        <taxon>Stereum</taxon>
    </lineage>
</organism>
<dbReference type="PANTHER" id="PTHR32332:SF31">
    <property type="entry name" value="2-NITROPROPANE DIOXYGENASE FAMILY, PUTATIVE (AFU_ORTHOLOGUE AFUA_2G09850)-RELATED"/>
    <property type="match status" value="1"/>
</dbReference>
<protein>
    <submittedName>
        <fullName evidence="4">2-nitropropane dioxygenase</fullName>
    </submittedName>
</protein>
<dbReference type="GeneID" id="18797694"/>
<dbReference type="SUPFAM" id="SSF51412">
    <property type="entry name" value="Inosine monophosphate dehydrogenase (IMPDH)"/>
    <property type="match status" value="1"/>
</dbReference>
<sequence>MSVISTPITEMFGIKHPILLAGMNVAAGPELAAAVTNAGGLGVIGGHGYTPKVLRAQIQAIKKDLKDKNAPFGVDLLIPQVGGNARKTNYDYNKGNLGTLIDIIIDEKAALFVCAVGVPPEEEVEKLHKAGIPVMNMVGHPKHVAKALAAGCDIICAQAGEGGGHTGDISASILIPACVDAVKGHTSPLTGGPVYVVGAGAVYDGRGLAANLMYGAQAVWVGTRFVASTEAGASPAHKKAVLSAGHGDVLRTVIYTGRPLRVRKTPYVEDWELNRQAEIAELTAKGIIPNEHELKEHPEKYPKAIAFLMGNVAAVINDVLPAQQIVDNMVAEAKQQLERGHSLLGAKAKL</sequence>